<evidence type="ECO:0000256" key="1">
    <source>
        <dbReference type="SAM" id="MobiDB-lite"/>
    </source>
</evidence>
<organism evidence="2">
    <name type="scientific">Mycobacterium xenopi 4042</name>
    <dbReference type="NCBI Taxonomy" id="1299334"/>
    <lineage>
        <taxon>Bacteria</taxon>
        <taxon>Bacillati</taxon>
        <taxon>Actinomycetota</taxon>
        <taxon>Actinomycetes</taxon>
        <taxon>Mycobacteriales</taxon>
        <taxon>Mycobacteriaceae</taxon>
        <taxon>Mycobacterium</taxon>
    </lineage>
</organism>
<feature type="compositionally biased region" description="Low complexity" evidence="1">
    <location>
        <begin position="144"/>
        <end position="158"/>
    </location>
</feature>
<feature type="region of interest" description="Disordered" evidence="1">
    <location>
        <begin position="135"/>
        <end position="226"/>
    </location>
</feature>
<feature type="compositionally biased region" description="Basic and acidic residues" evidence="1">
    <location>
        <begin position="196"/>
        <end position="223"/>
    </location>
</feature>
<gene>
    <name evidence="2" type="ORF">I553_7862</name>
</gene>
<accession>X8AQN9</accession>
<dbReference type="PATRIC" id="fig|1299334.3.peg.5238"/>
<protein>
    <submittedName>
        <fullName evidence="2">Putative sulfide-quinone reductase</fullName>
    </submittedName>
</protein>
<dbReference type="Gene3D" id="3.50.50.100">
    <property type="match status" value="1"/>
</dbReference>
<sequence length="307" mass="33967">MHRRARRRGGKALDQVIAKLKSGEKHRLVVGVGHGTCTCDFGVGGMQFEDQGFLQSSPMWSESLFRERGVKAITQAAVHEVMDGKLRYEQLDGQERDLDFDFAMLLQPFRGANLTAYDKDGNDITSTLFARRAFSRSTPTIRASRTTSGPPRTGRTPTSRPPIPISSRRASRSRRRPDLQTTQERQRDGNYAQPAAHRDAVGHHGQDGCRDDPRPHQKPEATTHRASMATMGAACVASAGTGLRQGSAAAMTMFPVVPDPVKYPQTGRDIAGTFGELGLAGHWIKVMLHHLFIYKAKAKPLWWLIPE</sequence>
<name>X8AQN9_MYCXE</name>
<reference evidence="2" key="1">
    <citation type="submission" date="2014-01" db="EMBL/GenBank/DDBJ databases">
        <authorList>
            <person name="Brown-Elliot B."/>
            <person name="Wallace R."/>
            <person name="Lenaerts A."/>
            <person name="Ordway D."/>
            <person name="DeGroote M.A."/>
            <person name="Parker T."/>
            <person name="Sizemore C."/>
            <person name="Tallon L.J."/>
            <person name="Sadzewicz L.K."/>
            <person name="Sengamalay N."/>
            <person name="Fraser C.M."/>
            <person name="Hine E."/>
            <person name="Shefchek K.A."/>
            <person name="Das S.P."/>
            <person name="Tettelin H."/>
        </authorList>
    </citation>
    <scope>NUCLEOTIDE SEQUENCE [LARGE SCALE GENOMIC DNA]</scope>
    <source>
        <strain evidence="2">4042</strain>
    </source>
</reference>
<comment type="caution">
    <text evidence="2">The sequence shown here is derived from an EMBL/GenBank/DDBJ whole genome shotgun (WGS) entry which is preliminary data.</text>
</comment>
<dbReference type="AlphaFoldDB" id="X8AQN9"/>
<dbReference type="EMBL" id="JAOB01000047">
    <property type="protein sequence ID" value="EUA33451.1"/>
    <property type="molecule type" value="Genomic_DNA"/>
</dbReference>
<evidence type="ECO:0000313" key="2">
    <source>
        <dbReference type="EMBL" id="EUA33451.1"/>
    </source>
</evidence>
<proteinExistence type="predicted"/>